<protein>
    <submittedName>
        <fullName evidence="1">Uncharacterized protein</fullName>
    </submittedName>
</protein>
<comment type="caution">
    <text evidence="1">The sequence shown here is derived from an EMBL/GenBank/DDBJ whole genome shotgun (WGS) entry which is preliminary data.</text>
</comment>
<sequence length="31" mass="3376">MTNGVMYCPKLLATPELAPPTNWFHGMANGI</sequence>
<gene>
    <name evidence="1" type="ORF">ERS007739_05628</name>
</gene>
<reference evidence="2" key="1">
    <citation type="submission" date="2015-03" db="EMBL/GenBank/DDBJ databases">
        <authorList>
            <consortium name="Pathogen Informatics"/>
        </authorList>
    </citation>
    <scope>NUCLEOTIDE SEQUENCE [LARGE SCALE GENOMIC DNA]</scope>
    <source>
        <strain evidence="2">N09902308</strain>
    </source>
</reference>
<dbReference type="AlphaFoldDB" id="A0A916LHV9"/>
<proteinExistence type="predicted"/>
<evidence type="ECO:0000313" key="2">
    <source>
        <dbReference type="Proteomes" id="UP000039021"/>
    </source>
</evidence>
<accession>A0A916LHV9</accession>
<dbReference type="EMBL" id="CSBK01004909">
    <property type="protein sequence ID" value="CPC25507.1"/>
    <property type="molecule type" value="Genomic_DNA"/>
</dbReference>
<dbReference type="Proteomes" id="UP000039021">
    <property type="component" value="Unassembled WGS sequence"/>
</dbReference>
<evidence type="ECO:0000313" key="1">
    <source>
        <dbReference type="EMBL" id="CPC25507.1"/>
    </source>
</evidence>
<name>A0A916LHV9_MYCTX</name>
<organism evidence="1 2">
    <name type="scientific">Mycobacterium tuberculosis</name>
    <dbReference type="NCBI Taxonomy" id="1773"/>
    <lineage>
        <taxon>Bacteria</taxon>
        <taxon>Bacillati</taxon>
        <taxon>Actinomycetota</taxon>
        <taxon>Actinomycetes</taxon>
        <taxon>Mycobacteriales</taxon>
        <taxon>Mycobacteriaceae</taxon>
        <taxon>Mycobacterium</taxon>
        <taxon>Mycobacterium tuberculosis complex</taxon>
    </lineage>
</organism>